<evidence type="ECO:0000256" key="6">
    <source>
        <dbReference type="ARBA" id="ARBA00022692"/>
    </source>
</evidence>
<geneLocation type="mitochondrion" evidence="13"/>
<organism evidence="13">
    <name type="scientific">Cypridopsis vidua</name>
    <dbReference type="NCBI Taxonomy" id="230730"/>
    <lineage>
        <taxon>Eukaryota</taxon>
        <taxon>Metazoa</taxon>
        <taxon>Ecdysozoa</taxon>
        <taxon>Arthropoda</taxon>
        <taxon>Crustacea</taxon>
        <taxon>Oligostraca</taxon>
        <taxon>Ostracoda</taxon>
        <taxon>Podocopa</taxon>
        <taxon>Podocopida</taxon>
        <taxon>Cypridocopina</taxon>
        <taxon>Cypridoidea</taxon>
        <taxon>Cyprididae</taxon>
        <taxon>Cypridopsis</taxon>
    </lineage>
</organism>
<gene>
    <name evidence="13" type="primary">ND1</name>
</gene>
<keyword evidence="5" id="KW-0813">Transport</keyword>
<dbReference type="CTD" id="4535"/>
<accession>A0A0N7ATG5</accession>
<keyword evidence="10" id="KW-0520">NAD</keyword>
<evidence type="ECO:0000256" key="4">
    <source>
        <dbReference type="ARBA" id="ARBA00021009"/>
    </source>
</evidence>
<dbReference type="GO" id="GO:0008137">
    <property type="term" value="F:NADH dehydrogenase (ubiquinone) activity"/>
    <property type="evidence" value="ECO:0007669"/>
    <property type="project" value="UniProtKB-EC"/>
</dbReference>
<evidence type="ECO:0000256" key="9">
    <source>
        <dbReference type="ARBA" id="ARBA00023136"/>
    </source>
</evidence>
<dbReference type="GO" id="GO:0009060">
    <property type="term" value="P:aerobic respiration"/>
    <property type="evidence" value="ECO:0007669"/>
    <property type="project" value="TreeGrafter"/>
</dbReference>
<evidence type="ECO:0000256" key="11">
    <source>
        <dbReference type="RuleBase" id="RU000473"/>
    </source>
</evidence>
<comment type="function">
    <text evidence="1">Core subunit of the mitochondrial membrane respiratory chain NADH dehydrogenase (Complex I) that is believed to belong to the minimal assembly required for catalysis. Complex I functions in the transfer of electrons from NADH to the respiratory chain. The immediate electron acceptor for the enzyme is believed to be ubiquinone.</text>
</comment>
<evidence type="ECO:0000256" key="1">
    <source>
        <dbReference type="ARBA" id="ARBA00003257"/>
    </source>
</evidence>
<name>A0A0N7ATG5_9CRUS</name>
<dbReference type="AlphaFoldDB" id="A0A0N7ATG5"/>
<feature type="transmembrane region" description="Helical" evidence="12">
    <location>
        <begin position="172"/>
        <end position="191"/>
    </location>
</feature>
<feature type="transmembrane region" description="Helical" evidence="12">
    <location>
        <begin position="73"/>
        <end position="98"/>
    </location>
</feature>
<dbReference type="PANTHER" id="PTHR11432:SF3">
    <property type="entry name" value="NADH-UBIQUINONE OXIDOREDUCTASE CHAIN 1"/>
    <property type="match status" value="1"/>
</dbReference>
<dbReference type="Pfam" id="PF00146">
    <property type="entry name" value="NADHdh"/>
    <property type="match status" value="1"/>
</dbReference>
<feature type="transmembrane region" description="Helical" evidence="12">
    <location>
        <begin position="286"/>
        <end position="306"/>
    </location>
</feature>
<keyword evidence="9 12" id="KW-0472">Membrane</keyword>
<dbReference type="GO" id="GO:0003954">
    <property type="term" value="F:NADH dehydrogenase activity"/>
    <property type="evidence" value="ECO:0007669"/>
    <property type="project" value="TreeGrafter"/>
</dbReference>
<protein>
    <recommendedName>
        <fullName evidence="4 11">NADH-ubiquinone oxidoreductase chain 1</fullName>
        <ecNumber evidence="11">7.1.1.2</ecNumber>
    </recommendedName>
</protein>
<keyword evidence="6 10" id="KW-0812">Transmembrane</keyword>
<dbReference type="PROSITE" id="PS00667">
    <property type="entry name" value="COMPLEX1_ND1_1"/>
    <property type="match status" value="1"/>
</dbReference>
<evidence type="ECO:0000313" key="13">
    <source>
        <dbReference type="EMBL" id="AJY78612.1"/>
    </source>
</evidence>
<comment type="similarity">
    <text evidence="3 10">Belongs to the complex I subunit 1 family.</text>
</comment>
<dbReference type="PROSITE" id="PS00668">
    <property type="entry name" value="COMPLEX1_ND1_2"/>
    <property type="match status" value="1"/>
</dbReference>
<dbReference type="GeneID" id="26217975"/>
<evidence type="ECO:0000256" key="12">
    <source>
        <dbReference type="SAM" id="Phobius"/>
    </source>
</evidence>
<feature type="transmembrane region" description="Helical" evidence="12">
    <location>
        <begin position="104"/>
        <end position="125"/>
    </location>
</feature>
<evidence type="ECO:0000256" key="5">
    <source>
        <dbReference type="ARBA" id="ARBA00022448"/>
    </source>
</evidence>
<keyword evidence="11 13" id="KW-0496">Mitochondrion</keyword>
<evidence type="ECO:0000256" key="2">
    <source>
        <dbReference type="ARBA" id="ARBA00004225"/>
    </source>
</evidence>
<evidence type="ECO:0000256" key="10">
    <source>
        <dbReference type="RuleBase" id="RU000471"/>
    </source>
</evidence>
<dbReference type="HAMAP" id="MF_01350">
    <property type="entry name" value="NDH1_NuoH"/>
    <property type="match status" value="1"/>
</dbReference>
<dbReference type="EC" id="7.1.1.2" evidence="11"/>
<feature type="transmembrane region" description="Helical" evidence="12">
    <location>
        <begin position="256"/>
        <end position="274"/>
    </location>
</feature>
<evidence type="ECO:0000256" key="7">
    <source>
        <dbReference type="ARBA" id="ARBA00022989"/>
    </source>
</evidence>
<comment type="catalytic activity">
    <reaction evidence="11">
        <text>a ubiquinone + NADH + 5 H(+)(in) = a ubiquinol + NAD(+) + 4 H(+)(out)</text>
        <dbReference type="Rhea" id="RHEA:29091"/>
        <dbReference type="Rhea" id="RHEA-COMP:9565"/>
        <dbReference type="Rhea" id="RHEA-COMP:9566"/>
        <dbReference type="ChEBI" id="CHEBI:15378"/>
        <dbReference type="ChEBI" id="CHEBI:16389"/>
        <dbReference type="ChEBI" id="CHEBI:17976"/>
        <dbReference type="ChEBI" id="CHEBI:57540"/>
        <dbReference type="ChEBI" id="CHEBI:57945"/>
        <dbReference type="EC" id="7.1.1.2"/>
    </reaction>
</comment>
<evidence type="ECO:0000256" key="3">
    <source>
        <dbReference type="ARBA" id="ARBA00010535"/>
    </source>
</evidence>
<reference evidence="13" key="1">
    <citation type="submission" date="2014-10" db="EMBL/GenBank/DDBJ databases">
        <title>Sequencing of complete mitochondrial genome of Cypridopsis vidua.</title>
        <authorList>
            <person name="Ma X."/>
        </authorList>
    </citation>
    <scope>NUCLEOTIDE SEQUENCE</scope>
</reference>
<dbReference type="EMBL" id="KP063117">
    <property type="protein sequence ID" value="AJY78612.1"/>
    <property type="molecule type" value="Genomic_DNA"/>
</dbReference>
<dbReference type="GO" id="GO:0005743">
    <property type="term" value="C:mitochondrial inner membrane"/>
    <property type="evidence" value="ECO:0007669"/>
    <property type="project" value="UniProtKB-SubCell"/>
</dbReference>
<keyword evidence="8 11" id="KW-0830">Ubiquinone</keyword>
<dbReference type="PANTHER" id="PTHR11432">
    <property type="entry name" value="NADH DEHYDROGENASE SUBUNIT 1"/>
    <property type="match status" value="1"/>
</dbReference>
<dbReference type="RefSeq" id="YP_009179473.1">
    <property type="nucleotide sequence ID" value="NC_028407.1"/>
</dbReference>
<feature type="transmembrane region" description="Helical" evidence="12">
    <location>
        <begin position="146"/>
        <end position="166"/>
    </location>
</feature>
<feature type="transmembrane region" description="Helical" evidence="12">
    <location>
        <begin position="7"/>
        <end position="27"/>
    </location>
</feature>
<dbReference type="InterPro" id="IPR018086">
    <property type="entry name" value="NADH_UbQ_OxRdtase_su1_CS"/>
</dbReference>
<evidence type="ECO:0000256" key="8">
    <source>
        <dbReference type="ARBA" id="ARBA00023075"/>
    </source>
</evidence>
<proteinExistence type="inferred from homology"/>
<sequence length="308" mass="35410">MEMFLSFFVYFFLIIVVLIGVAFITLFERKILGYIHIRKGPNIVGYWGIMQPLADAVKLFIKEQVFLARSNYFVYYFSPSISMVLSLSSWLVLPYFYYTFSFEYSLLFFMCCTALSVYSLLSAGWSSNSKYSLIGSLRCVAQTISYEVSLALIAITFVGLTFSYNLKIFSDYQGYIWFLFMMFPICMSWFISSLAETNRSPFDFAEGESELVSGFNIEYSSGGFAILFMAEYASIIFMSGLMILVTMCGNGSMTMFYLKLGFIMYLFILLRGTLPRFRYDKLMNLAWKTLLPGILLSMLVMFTLSVNL</sequence>
<keyword evidence="7 12" id="KW-1133">Transmembrane helix</keyword>
<comment type="subcellular location">
    <subcellularLocation>
        <location evidence="10">Mitochondrion inner membrane</location>
        <topology evidence="10">Multi-pass membrane protein</topology>
    </subcellularLocation>
    <subcellularLocation>
        <location evidence="2">Mitochondrion membrane</location>
        <topology evidence="2">Multi-pass membrane protein</topology>
    </subcellularLocation>
</comment>
<feature type="transmembrane region" description="Helical" evidence="12">
    <location>
        <begin position="224"/>
        <end position="244"/>
    </location>
</feature>
<dbReference type="InterPro" id="IPR001694">
    <property type="entry name" value="NADH_UbQ_OxRdtase_su1/FPO"/>
</dbReference>